<dbReference type="InterPro" id="IPR042257">
    <property type="entry name" value="DGOK_C"/>
</dbReference>
<proteinExistence type="predicted"/>
<evidence type="ECO:0000313" key="2">
    <source>
        <dbReference type="Proteomes" id="UP000307999"/>
    </source>
</evidence>
<evidence type="ECO:0000313" key="1">
    <source>
        <dbReference type="EMBL" id="TKB43668.1"/>
    </source>
</evidence>
<keyword evidence="2" id="KW-1185">Reference proteome</keyword>
<dbReference type="EMBL" id="SWDB01000035">
    <property type="protein sequence ID" value="TKB43668.1"/>
    <property type="molecule type" value="Genomic_DNA"/>
</dbReference>
<dbReference type="GO" id="GO:0034194">
    <property type="term" value="P:D-galactonate catabolic process"/>
    <property type="evidence" value="ECO:0007669"/>
    <property type="project" value="InterPro"/>
</dbReference>
<organism evidence="1 2">
    <name type="scientific">Thalassotalea mangrovi</name>
    <dbReference type="NCBI Taxonomy" id="2572245"/>
    <lineage>
        <taxon>Bacteria</taxon>
        <taxon>Pseudomonadati</taxon>
        <taxon>Pseudomonadota</taxon>
        <taxon>Gammaproteobacteria</taxon>
        <taxon>Alteromonadales</taxon>
        <taxon>Colwelliaceae</taxon>
        <taxon>Thalassotalea</taxon>
    </lineage>
</organism>
<dbReference type="Gene3D" id="3.30.420.300">
    <property type="entry name" value="2-keto-3-deoxy-galactonokinase, substrate binding domain"/>
    <property type="match status" value="1"/>
</dbReference>
<dbReference type="OrthoDB" id="256574at2"/>
<keyword evidence="1" id="KW-0418">Kinase</keyword>
<dbReference type="AlphaFoldDB" id="A0A4U1B2B7"/>
<sequence>MMDKTKIDHLIVDWGTTNFRAFAMDVEHKLLATQEAPLGLLQVENGRFAEALEQQLQAWITPGGQLPVYMAGMVGSAKGWVNVPYAQTPASASQLLEKAHQFSLPWGGMATIIPGVCHNYLYDQHDVMRGEEVQLLGLAELTGLEDFHAVLPGTHSKHAVVNGGKITHFSSYLTGEVFSVFSQHTLIAKGLPESSEFDNAAFRKGVDEAQTGELTNKMFLAWTHRLFNNLTEAQISDYLSGLLIGFELRNLSAPMIYLVGGHGLCQRYQIAAQQLHKSCEIFSGNDCFLAGMRKLILEQKNDY</sequence>
<dbReference type="Gene3D" id="3.30.420.310">
    <property type="entry name" value="2-keto-3-deoxy-galactonokinase, C-terminal domain"/>
    <property type="match status" value="1"/>
</dbReference>
<keyword evidence="1" id="KW-0808">Transferase</keyword>
<dbReference type="CDD" id="cd24012">
    <property type="entry name" value="ASKHA_NBD_KDGal-kinase"/>
    <property type="match status" value="1"/>
</dbReference>
<reference evidence="1 2" key="1">
    <citation type="submission" date="2019-04" db="EMBL/GenBank/DDBJ databases">
        <title>Thalassotalea guangxiensis sp. nov., isolated from sediment of the coastal wetland.</title>
        <authorList>
            <person name="Zheng S."/>
            <person name="Zhang D."/>
        </authorList>
    </citation>
    <scope>NUCLEOTIDE SEQUENCE [LARGE SCALE GENOMIC DNA]</scope>
    <source>
        <strain evidence="1 2">ZS-4</strain>
    </source>
</reference>
<name>A0A4U1B2B7_9GAMM</name>
<dbReference type="InterPro" id="IPR042258">
    <property type="entry name" value="DGOK_N"/>
</dbReference>
<protein>
    <submittedName>
        <fullName evidence="1">2-dehydro-3-deoxygalactonokinase</fullName>
    </submittedName>
</protein>
<gene>
    <name evidence="1" type="ORF">E8M12_14450</name>
</gene>
<dbReference type="Proteomes" id="UP000307999">
    <property type="component" value="Unassembled WGS sequence"/>
</dbReference>
<accession>A0A4U1B2B7</accession>
<dbReference type="GO" id="GO:0008671">
    <property type="term" value="F:2-dehydro-3-deoxygalactonokinase activity"/>
    <property type="evidence" value="ECO:0007669"/>
    <property type="project" value="InterPro"/>
</dbReference>
<dbReference type="Pfam" id="PF05035">
    <property type="entry name" value="DGOK"/>
    <property type="match status" value="1"/>
</dbReference>
<dbReference type="InterPro" id="IPR007729">
    <property type="entry name" value="DGOK"/>
</dbReference>
<comment type="caution">
    <text evidence="1">The sequence shown here is derived from an EMBL/GenBank/DDBJ whole genome shotgun (WGS) entry which is preliminary data.</text>
</comment>